<organism evidence="1 2">
    <name type="scientific">Schleiferilactobacillus shenzhenensis LY-73</name>
    <dbReference type="NCBI Taxonomy" id="1231336"/>
    <lineage>
        <taxon>Bacteria</taxon>
        <taxon>Bacillati</taxon>
        <taxon>Bacillota</taxon>
        <taxon>Bacilli</taxon>
        <taxon>Lactobacillales</taxon>
        <taxon>Lactobacillaceae</taxon>
        <taxon>Schleiferilactobacillus</taxon>
    </lineage>
</organism>
<dbReference type="HOGENOM" id="CLU_2752843_0_0_9"/>
<keyword evidence="2" id="KW-1185">Reference proteome</keyword>
<evidence type="ECO:0000313" key="2">
    <source>
        <dbReference type="Proteomes" id="UP000030647"/>
    </source>
</evidence>
<sequence>MWDKAFDQGFVTFDAGDRTIRLAERIKDDDPQLYAALGPFKGKKLHEPATAAPKSNFLAYHNHEIFLDGH</sequence>
<name>U4TI86_9LACO</name>
<accession>U4TI86</accession>
<protein>
    <submittedName>
        <fullName evidence="1">Uncharacterized protein</fullName>
    </submittedName>
</protein>
<dbReference type="STRING" id="1231336.L248_2103"/>
<dbReference type="AlphaFoldDB" id="U4TI86"/>
<reference evidence="2" key="1">
    <citation type="journal article" date="2013" name="Genome Announc.">
        <title>Whole-Genome Sequencing of Lactobacillus shenzhenensis Strain LY-73T.</title>
        <authorList>
            <person name="Lin Z."/>
            <person name="Liu Z."/>
            <person name="Yang R."/>
            <person name="Zou Y."/>
            <person name="Wan D."/>
            <person name="Chen J."/>
            <person name="Guo M."/>
            <person name="Zhao J."/>
            <person name="Fang C."/>
            <person name="Yang R."/>
            <person name="Liu F."/>
        </authorList>
    </citation>
    <scope>NUCLEOTIDE SEQUENCE [LARGE SCALE GENOMIC DNA]</scope>
    <source>
        <strain evidence="2">LY-73</strain>
    </source>
</reference>
<gene>
    <name evidence="1" type="ORF">L248_2103</name>
</gene>
<dbReference type="EMBL" id="KI271611">
    <property type="protein sequence ID" value="ERL63869.1"/>
    <property type="molecule type" value="Genomic_DNA"/>
</dbReference>
<proteinExistence type="predicted"/>
<dbReference type="Proteomes" id="UP000030647">
    <property type="component" value="Unassembled WGS sequence"/>
</dbReference>
<evidence type="ECO:0000313" key="1">
    <source>
        <dbReference type="EMBL" id="ERL63869.1"/>
    </source>
</evidence>